<dbReference type="AlphaFoldDB" id="A0A2P2LXI2"/>
<organism evidence="20">
    <name type="scientific">Rhizophora mucronata</name>
    <name type="common">Asiatic mangrove</name>
    <dbReference type="NCBI Taxonomy" id="61149"/>
    <lineage>
        <taxon>Eukaryota</taxon>
        <taxon>Viridiplantae</taxon>
        <taxon>Streptophyta</taxon>
        <taxon>Embryophyta</taxon>
        <taxon>Tracheophyta</taxon>
        <taxon>Spermatophyta</taxon>
        <taxon>Magnoliopsida</taxon>
        <taxon>eudicotyledons</taxon>
        <taxon>Gunneridae</taxon>
        <taxon>Pentapetalae</taxon>
        <taxon>rosids</taxon>
        <taxon>fabids</taxon>
        <taxon>Malpighiales</taxon>
        <taxon>Rhizophoraceae</taxon>
        <taxon>Rhizophora</taxon>
    </lineage>
</organism>
<dbReference type="EC" id="2.7.11.1" evidence="2"/>
<keyword evidence="11 17" id="KW-0472">Membrane</keyword>
<dbReference type="InterPro" id="IPR017441">
    <property type="entry name" value="Protein_kinase_ATP_BS"/>
</dbReference>
<feature type="region of interest" description="Disordered" evidence="16">
    <location>
        <begin position="242"/>
        <end position="261"/>
    </location>
</feature>
<keyword evidence="9 15" id="KW-0067">ATP-binding</keyword>
<feature type="compositionally biased region" description="Low complexity" evidence="16">
    <location>
        <begin position="308"/>
        <end position="326"/>
    </location>
</feature>
<keyword evidence="7 15" id="KW-0547">Nucleotide-binding</keyword>
<evidence type="ECO:0000256" key="10">
    <source>
        <dbReference type="ARBA" id="ARBA00022989"/>
    </source>
</evidence>
<evidence type="ECO:0000256" key="18">
    <source>
        <dbReference type="SAM" id="SignalP"/>
    </source>
</evidence>
<comment type="catalytic activity">
    <reaction evidence="13">
        <text>L-threonyl-[protein] + ATP = O-phospho-L-threonyl-[protein] + ADP + H(+)</text>
        <dbReference type="Rhea" id="RHEA:46608"/>
        <dbReference type="Rhea" id="RHEA-COMP:11060"/>
        <dbReference type="Rhea" id="RHEA-COMP:11605"/>
        <dbReference type="ChEBI" id="CHEBI:15378"/>
        <dbReference type="ChEBI" id="CHEBI:30013"/>
        <dbReference type="ChEBI" id="CHEBI:30616"/>
        <dbReference type="ChEBI" id="CHEBI:61977"/>
        <dbReference type="ChEBI" id="CHEBI:456216"/>
        <dbReference type="EC" id="2.7.11.1"/>
    </reaction>
</comment>
<dbReference type="SMART" id="SM00220">
    <property type="entry name" value="S_TKc"/>
    <property type="match status" value="1"/>
</dbReference>
<protein>
    <recommendedName>
        <fullName evidence="2">non-specific serine/threonine protein kinase</fullName>
        <ecNumber evidence="2">2.7.11.1</ecNumber>
    </recommendedName>
</protein>
<evidence type="ECO:0000256" key="1">
    <source>
        <dbReference type="ARBA" id="ARBA00004167"/>
    </source>
</evidence>
<dbReference type="FunFam" id="1.10.510.10:FF:000161">
    <property type="entry name" value="Wall-associated receptor kinase-like 20"/>
    <property type="match status" value="1"/>
</dbReference>
<dbReference type="InterPro" id="IPR032872">
    <property type="entry name" value="WAK_assoc_C"/>
</dbReference>
<dbReference type="PANTHER" id="PTHR46008">
    <property type="entry name" value="LEAF RUST 10 DISEASE-RESISTANCE LOCUS RECEPTOR-LIKE PROTEIN KINASE-LIKE 1.4"/>
    <property type="match status" value="1"/>
</dbReference>
<evidence type="ECO:0000256" key="3">
    <source>
        <dbReference type="ARBA" id="ARBA00022527"/>
    </source>
</evidence>
<evidence type="ECO:0000256" key="8">
    <source>
        <dbReference type="ARBA" id="ARBA00022777"/>
    </source>
</evidence>
<dbReference type="PROSITE" id="PS50011">
    <property type="entry name" value="PROTEIN_KINASE_DOM"/>
    <property type="match status" value="1"/>
</dbReference>
<dbReference type="Pfam" id="PF13947">
    <property type="entry name" value="GUB_WAK_bind"/>
    <property type="match status" value="1"/>
</dbReference>
<evidence type="ECO:0000259" key="19">
    <source>
        <dbReference type="PROSITE" id="PS50011"/>
    </source>
</evidence>
<evidence type="ECO:0000256" key="17">
    <source>
        <dbReference type="SAM" id="Phobius"/>
    </source>
</evidence>
<evidence type="ECO:0000256" key="11">
    <source>
        <dbReference type="ARBA" id="ARBA00023136"/>
    </source>
</evidence>
<evidence type="ECO:0000256" key="4">
    <source>
        <dbReference type="ARBA" id="ARBA00022679"/>
    </source>
</evidence>
<feature type="signal peptide" evidence="18">
    <location>
        <begin position="1"/>
        <end position="30"/>
    </location>
</feature>
<dbReference type="PROSITE" id="PS00108">
    <property type="entry name" value="PROTEIN_KINASE_ST"/>
    <property type="match status" value="1"/>
</dbReference>
<feature type="transmembrane region" description="Helical" evidence="17">
    <location>
        <begin position="264"/>
        <end position="288"/>
    </location>
</feature>
<keyword evidence="5 17" id="KW-0812">Transmembrane</keyword>
<evidence type="ECO:0000256" key="7">
    <source>
        <dbReference type="ARBA" id="ARBA00022741"/>
    </source>
</evidence>
<feature type="domain" description="Protein kinase" evidence="19">
    <location>
        <begin position="358"/>
        <end position="638"/>
    </location>
</feature>
<keyword evidence="8" id="KW-0418">Kinase</keyword>
<dbReference type="InterPro" id="IPR025287">
    <property type="entry name" value="WAK_GUB"/>
</dbReference>
<reference evidence="20" key="1">
    <citation type="submission" date="2018-02" db="EMBL/GenBank/DDBJ databases">
        <title>Rhizophora mucronata_Transcriptome.</title>
        <authorList>
            <person name="Meera S.P."/>
            <person name="Sreeshan A."/>
            <person name="Augustine A."/>
        </authorList>
    </citation>
    <scope>NUCLEOTIDE SEQUENCE</scope>
    <source>
        <tissue evidence="20">Leaf</tissue>
    </source>
</reference>
<dbReference type="FunFam" id="3.30.200.20:FF:000162">
    <property type="entry name" value="Adenine nucleotide alpha hydrolase-like domain kinase"/>
    <property type="match status" value="1"/>
</dbReference>
<keyword evidence="12" id="KW-0325">Glycoprotein</keyword>
<dbReference type="PANTHER" id="PTHR46008:SF34">
    <property type="entry name" value="PROTEIN KINASE DOMAIN-CONTAINING PROTEIN"/>
    <property type="match status" value="1"/>
</dbReference>
<dbReference type="Pfam" id="PF14380">
    <property type="entry name" value="WAK_assoc"/>
    <property type="match status" value="1"/>
</dbReference>
<dbReference type="PROSITE" id="PS00107">
    <property type="entry name" value="PROTEIN_KINASE_ATP"/>
    <property type="match status" value="1"/>
</dbReference>
<feature type="binding site" evidence="15">
    <location>
        <position position="386"/>
    </location>
    <ligand>
        <name>ATP</name>
        <dbReference type="ChEBI" id="CHEBI:30616"/>
    </ligand>
</feature>
<dbReference type="InterPro" id="IPR011009">
    <property type="entry name" value="Kinase-like_dom_sf"/>
</dbReference>
<evidence type="ECO:0000256" key="15">
    <source>
        <dbReference type="PROSITE-ProRule" id="PRU10141"/>
    </source>
</evidence>
<dbReference type="Gene3D" id="1.10.510.10">
    <property type="entry name" value="Transferase(Phosphotransferase) domain 1"/>
    <property type="match status" value="1"/>
</dbReference>
<dbReference type="GO" id="GO:0005886">
    <property type="term" value="C:plasma membrane"/>
    <property type="evidence" value="ECO:0007669"/>
    <property type="project" value="UniProtKB-ARBA"/>
</dbReference>
<evidence type="ECO:0000313" key="20">
    <source>
        <dbReference type="EMBL" id="MBX22686.1"/>
    </source>
</evidence>
<evidence type="ECO:0000256" key="14">
    <source>
        <dbReference type="ARBA" id="ARBA00048679"/>
    </source>
</evidence>
<evidence type="ECO:0000256" key="16">
    <source>
        <dbReference type="SAM" id="MobiDB-lite"/>
    </source>
</evidence>
<evidence type="ECO:0000256" key="12">
    <source>
        <dbReference type="ARBA" id="ARBA00023180"/>
    </source>
</evidence>
<dbReference type="GO" id="GO:0004674">
    <property type="term" value="F:protein serine/threonine kinase activity"/>
    <property type="evidence" value="ECO:0007669"/>
    <property type="project" value="UniProtKB-KW"/>
</dbReference>
<feature type="chain" id="PRO_5015174498" description="non-specific serine/threonine protein kinase" evidence="18">
    <location>
        <begin position="31"/>
        <end position="683"/>
    </location>
</feature>
<name>A0A2P2LXI2_RHIMU</name>
<comment type="subcellular location">
    <subcellularLocation>
        <location evidence="1">Membrane</location>
        <topology evidence="1">Single-pass membrane protein</topology>
    </subcellularLocation>
</comment>
<evidence type="ECO:0000256" key="5">
    <source>
        <dbReference type="ARBA" id="ARBA00022692"/>
    </source>
</evidence>
<dbReference type="GO" id="GO:0005524">
    <property type="term" value="F:ATP binding"/>
    <property type="evidence" value="ECO:0007669"/>
    <property type="project" value="UniProtKB-UniRule"/>
</dbReference>
<feature type="region of interest" description="Disordered" evidence="16">
    <location>
        <begin position="296"/>
        <end position="333"/>
    </location>
</feature>
<dbReference type="InterPro" id="IPR008271">
    <property type="entry name" value="Ser/Thr_kinase_AS"/>
</dbReference>
<evidence type="ECO:0000256" key="2">
    <source>
        <dbReference type="ARBA" id="ARBA00012513"/>
    </source>
</evidence>
<evidence type="ECO:0000256" key="9">
    <source>
        <dbReference type="ARBA" id="ARBA00022840"/>
    </source>
</evidence>
<keyword evidence="10 17" id="KW-1133">Transmembrane helix</keyword>
<accession>A0A2P2LXI2</accession>
<keyword evidence="3" id="KW-0723">Serine/threonine-protein kinase</keyword>
<dbReference type="InterPro" id="IPR000719">
    <property type="entry name" value="Prot_kinase_dom"/>
</dbReference>
<evidence type="ECO:0000256" key="6">
    <source>
        <dbReference type="ARBA" id="ARBA00022729"/>
    </source>
</evidence>
<dbReference type="EMBL" id="GGEC01042202">
    <property type="protein sequence ID" value="MBX22686.1"/>
    <property type="molecule type" value="Transcribed_RNA"/>
</dbReference>
<dbReference type="Pfam" id="PF00069">
    <property type="entry name" value="Pkinase"/>
    <property type="match status" value="1"/>
</dbReference>
<dbReference type="SUPFAM" id="SSF56112">
    <property type="entry name" value="Protein kinase-like (PK-like)"/>
    <property type="match status" value="1"/>
</dbReference>
<keyword evidence="4" id="KW-0808">Transferase</keyword>
<proteinExistence type="predicted"/>
<dbReference type="Gene3D" id="3.30.200.20">
    <property type="entry name" value="Phosphorylase Kinase, domain 1"/>
    <property type="match status" value="1"/>
</dbReference>
<keyword evidence="6 18" id="KW-0732">Signal</keyword>
<evidence type="ECO:0000256" key="13">
    <source>
        <dbReference type="ARBA" id="ARBA00047899"/>
    </source>
</evidence>
<comment type="catalytic activity">
    <reaction evidence="14">
        <text>L-seryl-[protein] + ATP = O-phospho-L-seryl-[protein] + ADP + H(+)</text>
        <dbReference type="Rhea" id="RHEA:17989"/>
        <dbReference type="Rhea" id="RHEA-COMP:9863"/>
        <dbReference type="Rhea" id="RHEA-COMP:11604"/>
        <dbReference type="ChEBI" id="CHEBI:15378"/>
        <dbReference type="ChEBI" id="CHEBI:29999"/>
        <dbReference type="ChEBI" id="CHEBI:30616"/>
        <dbReference type="ChEBI" id="CHEBI:83421"/>
        <dbReference type="ChEBI" id="CHEBI:456216"/>
        <dbReference type="EC" id="2.7.11.1"/>
    </reaction>
</comment>
<sequence length="683" mass="75591">MKNPPLQFSPPLTLAIVFLIILETLPSCLCDRHADCSVEFICGNTRASFPFWGNGRPYGCGVPELELRCANGITSIRFNNINYRVLQLNQGTRILNIAREDFMNGFCQPNFVNTTLDPRLFEYLPGYTNLTFVYGCLTSTPSFIPFPPPFNCNVNGLPNGLVLPGAAGLGLCNSSVYVPVSASWAVLAISRLENDLKKGFEVRWKINNTECDNCINSKGACGYDLIWNQPTCYCRGQSSGSTACSSSSEIPDAKPGSKSKRVSVGVGAGVAGAVLVGILLGGWCLVIMRRRRSKAPQMEIKDMPEPSPSSKDSPTTTTNFSQSTFSYPSSKSDIEKGSSYFGVQVFSYNELRKATDNFDSSKELGDGGFGTVYLGKLTDGRVVAVKRLYEGNMKRAEQFINEVQILANLRHKNLVTLYGCTPRRSQELLLVYEYIPNGTVADHLHGRRADSRLLTWPLRLNIAIETADALAYLHASDVVHRDVKTNNILLDNKYSVKVADFGLSRLFPNDVSHVSTAPQGTPGYVDPEYYQCYQLTNKSDVYSFGVVLIELISSLEAVDTKRTREDINLANMAISRIQNHAVNELVDPYLGFEKDFAIKRMVTAVAELAFLCLQQERIMRPTMEEVLRALKRIEKEYLGSGKAKVVDIRKDDVGLLNHVPIPHSPDSVVQDKWVSSSTTSDSF</sequence>
<dbReference type="GO" id="GO:0030247">
    <property type="term" value="F:polysaccharide binding"/>
    <property type="evidence" value="ECO:0007669"/>
    <property type="project" value="InterPro"/>
</dbReference>